<comment type="caution">
    <text evidence="6">The sequence shown here is derived from an EMBL/GenBank/DDBJ whole genome shotgun (WGS) entry which is preliminary data.</text>
</comment>
<feature type="compositionally biased region" description="Gly residues" evidence="4">
    <location>
        <begin position="225"/>
        <end position="261"/>
    </location>
</feature>
<feature type="compositionally biased region" description="Low complexity" evidence="4">
    <location>
        <begin position="648"/>
        <end position="657"/>
    </location>
</feature>
<evidence type="ECO:0000313" key="7">
    <source>
        <dbReference type="Proteomes" id="UP001150062"/>
    </source>
</evidence>
<accession>A0ABQ8YPF1</accession>
<dbReference type="PRINTS" id="PR00452">
    <property type="entry name" value="SH3DOMAIN"/>
</dbReference>
<dbReference type="SUPFAM" id="SSF50044">
    <property type="entry name" value="SH3-domain"/>
    <property type="match status" value="2"/>
</dbReference>
<evidence type="ECO:0000313" key="6">
    <source>
        <dbReference type="EMBL" id="KAJ6246488.1"/>
    </source>
</evidence>
<keyword evidence="2" id="KW-0175">Coiled coil</keyword>
<feature type="compositionally biased region" description="Basic residues" evidence="4">
    <location>
        <begin position="380"/>
        <end position="396"/>
    </location>
</feature>
<feature type="compositionally biased region" description="Basic residues" evidence="4">
    <location>
        <begin position="276"/>
        <end position="287"/>
    </location>
</feature>
<feature type="compositionally biased region" description="Polar residues" evidence="4">
    <location>
        <begin position="658"/>
        <end position="667"/>
    </location>
</feature>
<proteinExistence type="predicted"/>
<gene>
    <name evidence="6" type="ORF">M0813_19155</name>
</gene>
<evidence type="ECO:0000256" key="3">
    <source>
        <dbReference type="PROSITE-ProRule" id="PRU00192"/>
    </source>
</evidence>
<sequence>MSTPFWVKTLYPYTAESENELAFDEGVHLQVLDNSSEWWLGSLNDEQGYFPSNFVKIDPDWSPNSESTNENTQQLDQNEENQEQEEQEEQQEGLEEEEETEEQKGQNMGGVSVGLNMGDILSARKNLAGSSTPKKTFVRPEKKEEPKVTNELFAMLNRRKQINKEKKQGQGQDEKKEEPQTTSSNNIGGGRGRGVPPRRGRSPRGGTGGRGTRPIRGRGSPPIRGRGGSGGRGSRPIRGRGGSGGRGSPPIRGRGGSGGRGTRPTRGRGTGGRGTRPVRGRGTRPVRGRGIGRGGPPDIERGRGGIRKVQTVGDNVSEMNKTKNTVENDLLNLKKNSSVKDKFAMFNNPNKTSVRQTIAFTGTNTKSENSLGRGSTRGGRGIRARGGRGRGGRGRMMRGGGGGGGRGGTNKPRPLTSAFSANKNLIAGLFQGPMNPLMKGGKPKPKKDPDIIEVKTETKDIQSENIKQENQKRELSVEKILENKIVENENEIILICTFDYEPQGEGEIKLTVGDKIKFSQFEGEGWSLGTIIGTDTSGYFPNEYVEEAPKETVIVQQKIEENTQRTTRLKTVRRARPGRKKRRPTSRRTGRKTTQLKTTTNETKDEENEKPPKIPQLPNRTRRPSPLRNNTEKDEETTKDKKTEEETTTTTTTTTKTQDSQEINKTSTPKRKIETPKRKIETPKKTEPIESNVSNEIKKQIQPRRTVSPKRTTETKIETPKNTETKTKMEIPKKETKESKTTIPPRKTKTETKKETFTKKETKPKTEEKTIGKLRPITGNSDSVMVVISNGFISEIKNLPMGTSGIVFAPSEEAAKKISQSNKKSLVLVINFQNGILGTLWNRSTQVPYQSKFN</sequence>
<feature type="domain" description="SH3" evidence="5">
    <location>
        <begin position="489"/>
        <end position="550"/>
    </location>
</feature>
<feature type="compositionally biased region" description="Basic and acidic residues" evidence="4">
    <location>
        <begin position="138"/>
        <end position="148"/>
    </location>
</feature>
<feature type="compositionally biased region" description="Low complexity" evidence="4">
    <location>
        <begin position="592"/>
        <end position="601"/>
    </location>
</feature>
<dbReference type="EMBL" id="JAOAOG010000133">
    <property type="protein sequence ID" value="KAJ6246488.1"/>
    <property type="molecule type" value="Genomic_DNA"/>
</dbReference>
<dbReference type="SMART" id="SM00326">
    <property type="entry name" value="SH3"/>
    <property type="match status" value="2"/>
</dbReference>
<feature type="compositionally biased region" description="Basic and acidic residues" evidence="4">
    <location>
        <begin position="711"/>
        <end position="740"/>
    </location>
</feature>
<dbReference type="Pfam" id="PF00018">
    <property type="entry name" value="SH3_1"/>
    <property type="match status" value="2"/>
</dbReference>
<keyword evidence="7" id="KW-1185">Reference proteome</keyword>
<protein>
    <submittedName>
        <fullName evidence="6">Endophilin-a</fullName>
    </submittedName>
</protein>
<dbReference type="CDD" id="cd00174">
    <property type="entry name" value="SH3"/>
    <property type="match status" value="1"/>
</dbReference>
<dbReference type="PANTHER" id="PTHR14166">
    <property type="entry name" value="SLIT-ROBO RHO GTPASE ACTIVATING PROTEIN"/>
    <property type="match status" value="1"/>
</dbReference>
<name>A0ABQ8YPF1_9EUKA</name>
<feature type="compositionally biased region" description="Basic residues" evidence="4">
    <location>
        <begin position="567"/>
        <end position="591"/>
    </location>
</feature>
<feature type="compositionally biased region" description="Acidic residues" evidence="4">
    <location>
        <begin position="77"/>
        <end position="101"/>
    </location>
</feature>
<dbReference type="Proteomes" id="UP001150062">
    <property type="component" value="Unassembled WGS sequence"/>
</dbReference>
<feature type="compositionally biased region" description="Basic and acidic residues" evidence="4">
    <location>
        <begin position="162"/>
        <end position="179"/>
    </location>
</feature>
<dbReference type="Gene3D" id="2.30.30.40">
    <property type="entry name" value="SH3 Domains"/>
    <property type="match status" value="2"/>
</dbReference>
<feature type="compositionally biased region" description="Basic and acidic residues" evidence="4">
    <location>
        <begin position="630"/>
        <end position="645"/>
    </location>
</feature>
<evidence type="ECO:0000259" key="5">
    <source>
        <dbReference type="PROSITE" id="PS50002"/>
    </source>
</evidence>
<feature type="compositionally biased region" description="Low complexity" evidence="4">
    <location>
        <begin position="212"/>
        <end position="224"/>
    </location>
</feature>
<reference evidence="6" key="1">
    <citation type="submission" date="2022-08" db="EMBL/GenBank/DDBJ databases">
        <title>Novel sulfate-reducing endosymbionts in the free-living metamonad Anaeramoeba.</title>
        <authorList>
            <person name="Jerlstrom-Hultqvist J."/>
            <person name="Cepicka I."/>
            <person name="Gallot-Lavallee L."/>
            <person name="Salas-Leiva D."/>
            <person name="Curtis B.A."/>
            <person name="Zahonova K."/>
            <person name="Pipaliya S."/>
            <person name="Dacks J."/>
            <person name="Roger A.J."/>
        </authorList>
    </citation>
    <scope>NUCLEOTIDE SEQUENCE</scope>
    <source>
        <strain evidence="6">Schooner1</strain>
    </source>
</reference>
<feature type="compositionally biased region" description="Basic and acidic residues" evidence="4">
    <location>
        <begin position="748"/>
        <end position="769"/>
    </location>
</feature>
<evidence type="ECO:0000256" key="4">
    <source>
        <dbReference type="SAM" id="MobiDB-lite"/>
    </source>
</evidence>
<feature type="region of interest" description="Disordered" evidence="4">
    <location>
        <begin position="363"/>
        <end position="411"/>
    </location>
</feature>
<feature type="domain" description="SH3" evidence="5">
    <location>
        <begin position="2"/>
        <end position="60"/>
    </location>
</feature>
<feature type="region of interest" description="Disordered" evidence="4">
    <location>
        <begin position="54"/>
        <end position="325"/>
    </location>
</feature>
<dbReference type="PROSITE" id="PS50002">
    <property type="entry name" value="SH3"/>
    <property type="match status" value="2"/>
</dbReference>
<keyword evidence="1 3" id="KW-0728">SH3 domain</keyword>
<dbReference type="InterPro" id="IPR036028">
    <property type="entry name" value="SH3-like_dom_sf"/>
</dbReference>
<organism evidence="6 7">
    <name type="scientific">Anaeramoeba flamelloides</name>
    <dbReference type="NCBI Taxonomy" id="1746091"/>
    <lineage>
        <taxon>Eukaryota</taxon>
        <taxon>Metamonada</taxon>
        <taxon>Anaeramoebidae</taxon>
        <taxon>Anaeramoeba</taxon>
    </lineage>
</organism>
<feature type="compositionally biased region" description="Gly residues" evidence="4">
    <location>
        <begin position="397"/>
        <end position="408"/>
    </location>
</feature>
<dbReference type="InterPro" id="IPR001452">
    <property type="entry name" value="SH3_domain"/>
</dbReference>
<feature type="compositionally biased region" description="Basic and acidic residues" evidence="4">
    <location>
        <begin position="671"/>
        <end position="688"/>
    </location>
</feature>
<dbReference type="InterPro" id="IPR051627">
    <property type="entry name" value="SLIT-ROBO_RhoGAP"/>
</dbReference>
<evidence type="ECO:0000256" key="2">
    <source>
        <dbReference type="ARBA" id="ARBA00023054"/>
    </source>
</evidence>
<feature type="region of interest" description="Disordered" evidence="4">
    <location>
        <begin position="556"/>
        <end position="769"/>
    </location>
</feature>
<evidence type="ECO:0000256" key="1">
    <source>
        <dbReference type="ARBA" id="ARBA00022443"/>
    </source>
</evidence>